<evidence type="ECO:0000313" key="3">
    <source>
        <dbReference type="EMBL" id="SDU76882.1"/>
    </source>
</evidence>
<dbReference type="Gene3D" id="1.50.10.100">
    <property type="entry name" value="Chondroitin AC/alginate lyase"/>
    <property type="match status" value="1"/>
</dbReference>
<evidence type="ECO:0000256" key="1">
    <source>
        <dbReference type="ARBA" id="ARBA00004196"/>
    </source>
</evidence>
<dbReference type="EMBL" id="LT629791">
    <property type="protein sequence ID" value="SDU76882.1"/>
    <property type="molecule type" value="Genomic_DNA"/>
</dbReference>
<gene>
    <name evidence="3" type="ORF">SAMN04488563_5347</name>
</gene>
<dbReference type="Pfam" id="PF07940">
    <property type="entry name" value="Hepar_II_III_C"/>
    <property type="match status" value="1"/>
</dbReference>
<keyword evidence="4" id="KW-1185">Reference proteome</keyword>
<dbReference type="GO" id="GO:0030313">
    <property type="term" value="C:cell envelope"/>
    <property type="evidence" value="ECO:0007669"/>
    <property type="project" value="UniProtKB-SubCell"/>
</dbReference>
<dbReference type="InterPro" id="IPR008929">
    <property type="entry name" value="Chondroitin_lyas"/>
</dbReference>
<dbReference type="Gene3D" id="2.70.98.70">
    <property type="match status" value="1"/>
</dbReference>
<feature type="domain" description="Heparinase II/III-like C-terminal" evidence="2">
    <location>
        <begin position="426"/>
        <end position="566"/>
    </location>
</feature>
<comment type="subcellular location">
    <subcellularLocation>
        <location evidence="1">Cell envelope</location>
    </subcellularLocation>
</comment>
<organism evidence="3 4">
    <name type="scientific">Jiangella alkaliphila</name>
    <dbReference type="NCBI Taxonomy" id="419479"/>
    <lineage>
        <taxon>Bacteria</taxon>
        <taxon>Bacillati</taxon>
        <taxon>Actinomycetota</taxon>
        <taxon>Actinomycetes</taxon>
        <taxon>Jiangellales</taxon>
        <taxon>Jiangellaceae</taxon>
        <taxon>Jiangella</taxon>
    </lineage>
</organism>
<dbReference type="Proteomes" id="UP000182977">
    <property type="component" value="Chromosome I"/>
</dbReference>
<accession>A0A1H2L7V0</accession>
<reference evidence="4" key="1">
    <citation type="submission" date="2016-10" db="EMBL/GenBank/DDBJ databases">
        <authorList>
            <person name="Varghese N."/>
            <person name="Submissions S."/>
        </authorList>
    </citation>
    <scope>NUCLEOTIDE SEQUENCE [LARGE SCALE GENOMIC DNA]</scope>
    <source>
        <strain evidence="4">DSM 45079</strain>
    </source>
</reference>
<dbReference type="AlphaFoldDB" id="A0A1H2L7V0"/>
<dbReference type="InterPro" id="IPR012480">
    <property type="entry name" value="Hepar_II_III_C"/>
</dbReference>
<dbReference type="GO" id="GO:0016829">
    <property type="term" value="F:lyase activity"/>
    <property type="evidence" value="ECO:0007669"/>
    <property type="project" value="InterPro"/>
</dbReference>
<dbReference type="SUPFAM" id="SSF48230">
    <property type="entry name" value="Chondroitin AC/alginate lyase"/>
    <property type="match status" value="1"/>
</dbReference>
<protein>
    <submittedName>
        <fullName evidence="3">Heparinase II/III-like protein</fullName>
    </submittedName>
</protein>
<proteinExistence type="predicted"/>
<evidence type="ECO:0000259" key="2">
    <source>
        <dbReference type="Pfam" id="PF07940"/>
    </source>
</evidence>
<dbReference type="STRING" id="419479.SAMN04488563_5347"/>
<name>A0A1H2L7V0_9ACTN</name>
<sequence length="649" mass="70846">MTRPMGWPREPESSSASLARTFAFPLLGDVLVARAQWRPFPAIGDRDAWRRAEPELARVVLDRAEAERGREWPVLPARLYARYSRDGDRTAYQSACKERRAALHRFVLAECLTGAGRFVDDVVDLVWAICEETSWSYPATSHPPRLDAGTEWDGSLPDPDEPVVDLFSAETGSSLAWTVYLLQPVLGAAYPRVAGRVTAEVRRRLLVPYRTVDEWRWLRRRSDGRPPSNWNAWIHSNLLAAGLLLEDDAYARAALVARIARGLDAFLDGYGADGGCDEGISYFWQAGARLFECLDLLDSATGGKLEPFEHPKLAELARFAQRMHVGGDSYVNHGDGSARQRQGGELLYRFGAKVGAADVRAHALAMRDTADPPSADGVPLHRSLAALFDTEYAEAAPARPPLPRDSWLPDLEVLTCRSAGGSSDGLFLAAKAGHNGESHGHNDVGSFVVAVDGVPAVVDVGVGVYTRATFSGERFGIWTMQSGYHNVPVVDGVEQAPGPRFAAHDVTCAVGGDGAGLRLDLAGAYPPEAGILRWVRDLRLDRAAGEIVLHDEFELDHQPGRLALHLMSWPAPEHDTGRVVLHTGPGRALRIEFDPDLVDAGSERVPTDDPRLAGAWGDAVHRIVLAVRRPAPTGALRIVLRPVDVQHQR</sequence>
<evidence type="ECO:0000313" key="4">
    <source>
        <dbReference type="Proteomes" id="UP000182977"/>
    </source>
</evidence>